<evidence type="ECO:0000313" key="1">
    <source>
        <dbReference type="EMBL" id="CAJ1373890.1"/>
    </source>
</evidence>
<gene>
    <name evidence="1" type="ORF">EVOR1521_LOCUS3584</name>
</gene>
<protein>
    <submittedName>
        <fullName evidence="1">Uncharacterized protein</fullName>
    </submittedName>
</protein>
<proteinExistence type="predicted"/>
<reference evidence="1" key="1">
    <citation type="submission" date="2023-08" db="EMBL/GenBank/DDBJ databases">
        <authorList>
            <person name="Chen Y."/>
            <person name="Shah S."/>
            <person name="Dougan E. K."/>
            <person name="Thang M."/>
            <person name="Chan C."/>
        </authorList>
    </citation>
    <scope>NUCLEOTIDE SEQUENCE</scope>
</reference>
<dbReference type="Proteomes" id="UP001178507">
    <property type="component" value="Unassembled WGS sequence"/>
</dbReference>
<organism evidence="1 2">
    <name type="scientific">Effrenium voratum</name>
    <dbReference type="NCBI Taxonomy" id="2562239"/>
    <lineage>
        <taxon>Eukaryota</taxon>
        <taxon>Sar</taxon>
        <taxon>Alveolata</taxon>
        <taxon>Dinophyceae</taxon>
        <taxon>Suessiales</taxon>
        <taxon>Symbiodiniaceae</taxon>
        <taxon>Effrenium</taxon>
    </lineage>
</organism>
<keyword evidence="2" id="KW-1185">Reference proteome</keyword>
<feature type="non-terminal residue" evidence="1">
    <location>
        <position position="1"/>
    </location>
</feature>
<dbReference type="AlphaFoldDB" id="A0AA36MMU3"/>
<evidence type="ECO:0000313" key="2">
    <source>
        <dbReference type="Proteomes" id="UP001178507"/>
    </source>
</evidence>
<accession>A0AA36MMU3</accession>
<dbReference type="EMBL" id="CAUJNA010000223">
    <property type="protein sequence ID" value="CAJ1373890.1"/>
    <property type="molecule type" value="Genomic_DNA"/>
</dbReference>
<sequence>MSPDPLSEPWLSLPSRQHVSHQMKYIDASFHLFHELVKRTDSLVAGDVRWGRMAASVETKMHAREALVNSSDVSAEVEAWEEVMNGMVATMKTRCLKLLVRLWLCCFLGSRKIESYFHKKGWLDVLNTLNGFGLGASDVFVKLVSNNAELARTIDRGTLLKLLDLIHELGPLDTWFYFLKAVCAPLQTALPIMQQTVLRCLVFGGQRTPVEEARVAERNRRELLISVALGRALAMPLGQLPLHIVPLEK</sequence>
<name>A0AA36MMU3_9DINO</name>
<comment type="caution">
    <text evidence="1">The sequence shown here is derived from an EMBL/GenBank/DDBJ whole genome shotgun (WGS) entry which is preliminary data.</text>
</comment>